<feature type="active site" description="Proton donor" evidence="6">
    <location>
        <position position="179"/>
    </location>
</feature>
<keyword evidence="10" id="KW-1185">Reference proteome</keyword>
<dbReference type="CDD" id="cd09019">
    <property type="entry name" value="galactose_mutarotase_like"/>
    <property type="match status" value="1"/>
</dbReference>
<evidence type="ECO:0000256" key="8">
    <source>
        <dbReference type="PIRSR" id="PIRSR005096-3"/>
    </source>
</evidence>
<organism evidence="9 10">
    <name type="scientific">Pseudodesulfovibrio profundus</name>
    <dbReference type="NCBI Taxonomy" id="57320"/>
    <lineage>
        <taxon>Bacteria</taxon>
        <taxon>Pseudomonadati</taxon>
        <taxon>Thermodesulfobacteriota</taxon>
        <taxon>Desulfovibrionia</taxon>
        <taxon>Desulfovibrionales</taxon>
        <taxon>Desulfovibrionaceae</taxon>
    </lineage>
</organism>
<dbReference type="GO" id="GO:0004034">
    <property type="term" value="F:aldose 1-epimerase activity"/>
    <property type="evidence" value="ECO:0007669"/>
    <property type="project" value="UniProtKB-EC"/>
</dbReference>
<evidence type="ECO:0000256" key="5">
    <source>
        <dbReference type="PIRNR" id="PIRNR005096"/>
    </source>
</evidence>
<evidence type="ECO:0000313" key="9">
    <source>
        <dbReference type="EMBL" id="SOB59662.1"/>
    </source>
</evidence>
<dbReference type="UniPathway" id="UPA00242"/>
<evidence type="ECO:0000256" key="6">
    <source>
        <dbReference type="PIRSR" id="PIRSR005096-1"/>
    </source>
</evidence>
<dbReference type="PANTHER" id="PTHR10091">
    <property type="entry name" value="ALDOSE-1-EPIMERASE"/>
    <property type="match status" value="1"/>
</dbReference>
<protein>
    <recommendedName>
        <fullName evidence="5">Aldose 1-epimerase</fullName>
        <ecNumber evidence="5">5.1.3.3</ecNumber>
    </recommendedName>
</protein>
<dbReference type="PANTHER" id="PTHR10091:SF0">
    <property type="entry name" value="GALACTOSE MUTAROTASE"/>
    <property type="match status" value="1"/>
</dbReference>
<dbReference type="RefSeq" id="WP_097012505.1">
    <property type="nucleotide sequence ID" value="NZ_LT907975.1"/>
</dbReference>
<keyword evidence="3 5" id="KW-0413">Isomerase</keyword>
<dbReference type="PIRSF" id="PIRSF005096">
    <property type="entry name" value="GALM"/>
    <property type="match status" value="1"/>
</dbReference>
<feature type="binding site" evidence="8">
    <location>
        <begin position="80"/>
        <end position="81"/>
    </location>
    <ligand>
        <name>beta-D-galactose</name>
        <dbReference type="ChEBI" id="CHEBI:27667"/>
    </ligand>
</feature>
<evidence type="ECO:0000256" key="2">
    <source>
        <dbReference type="ARBA" id="ARBA00006206"/>
    </source>
</evidence>
<dbReference type="OrthoDB" id="9779408at2"/>
<dbReference type="EMBL" id="LT907975">
    <property type="protein sequence ID" value="SOB59662.1"/>
    <property type="molecule type" value="Genomic_DNA"/>
</dbReference>
<dbReference type="Gene3D" id="2.70.98.10">
    <property type="match status" value="1"/>
</dbReference>
<dbReference type="EC" id="5.1.3.3" evidence="5"/>
<dbReference type="GO" id="GO:0006006">
    <property type="term" value="P:glucose metabolic process"/>
    <property type="evidence" value="ECO:0007669"/>
    <property type="project" value="TreeGrafter"/>
</dbReference>
<keyword evidence="4 5" id="KW-0119">Carbohydrate metabolism</keyword>
<evidence type="ECO:0000256" key="4">
    <source>
        <dbReference type="ARBA" id="ARBA00023277"/>
    </source>
</evidence>
<dbReference type="InterPro" id="IPR011013">
    <property type="entry name" value="Gal_mutarotase_sf_dom"/>
</dbReference>
<dbReference type="Pfam" id="PF01263">
    <property type="entry name" value="Aldose_epim"/>
    <property type="match status" value="1"/>
</dbReference>
<accession>A0A2C8FCN3</accession>
<feature type="binding site" evidence="8">
    <location>
        <begin position="179"/>
        <end position="181"/>
    </location>
    <ligand>
        <name>beta-D-galactose</name>
        <dbReference type="ChEBI" id="CHEBI:27667"/>
    </ligand>
</feature>
<dbReference type="InterPro" id="IPR014718">
    <property type="entry name" value="GH-type_carb-bd"/>
</dbReference>
<dbReference type="InterPro" id="IPR047215">
    <property type="entry name" value="Galactose_mutarotase-like"/>
</dbReference>
<name>A0A2C8FCN3_9BACT</name>
<proteinExistence type="inferred from homology"/>
<feature type="binding site" evidence="7">
    <location>
        <position position="251"/>
    </location>
    <ligand>
        <name>beta-D-galactose</name>
        <dbReference type="ChEBI" id="CHEBI:27667"/>
    </ligand>
</feature>
<dbReference type="GO" id="GO:0030246">
    <property type="term" value="F:carbohydrate binding"/>
    <property type="evidence" value="ECO:0007669"/>
    <property type="project" value="InterPro"/>
</dbReference>
<comment type="pathway">
    <text evidence="1 5">Carbohydrate metabolism; hexose metabolism.</text>
</comment>
<evidence type="ECO:0000256" key="3">
    <source>
        <dbReference type="ARBA" id="ARBA00023235"/>
    </source>
</evidence>
<dbReference type="SUPFAM" id="SSF74650">
    <property type="entry name" value="Galactose mutarotase-like"/>
    <property type="match status" value="1"/>
</dbReference>
<sequence length="351" mass="38441">MEVVREKWGQLKDGRWAERFTLSNARGMQAVVTNYGATLIGLTAPDNNGNMADVVLGFDTLDEYVHGRGYFGATIGRVANRLSGGSFMLDGKVHEVVQNKDGFQIHGGAGGFHSRLWEAEIRNDVTGSKLILSYRSEDGEEGYPGNVDVQAVFSMIENGLRMEYRAATDTPTVLTMTNHAYFNLSGRGADSILDHVVTLNASGWLPTDEKQIPTGEVAEVAGTPLDFSRPTAIGLRIDESFPPLELAHGYDHFYIIDGDPCELTPAAQIFHGGSGRVLEVCTTQPGLQFYTGNHMADRINGKLGVLYGPRSGFCVETQGYVDAPNRPEFPAVTLRPGETYHHVTEYRFSNM</sequence>
<comment type="catalytic activity">
    <reaction evidence="5">
        <text>alpha-D-glucose = beta-D-glucose</text>
        <dbReference type="Rhea" id="RHEA:10264"/>
        <dbReference type="ChEBI" id="CHEBI:15903"/>
        <dbReference type="ChEBI" id="CHEBI:17925"/>
        <dbReference type="EC" id="5.1.3.3"/>
    </reaction>
</comment>
<dbReference type="InterPro" id="IPR015443">
    <property type="entry name" value="Aldose_1-epimerase"/>
</dbReference>
<dbReference type="Proteomes" id="UP000219215">
    <property type="component" value="Chromosome DPRO"/>
</dbReference>
<dbReference type="InterPro" id="IPR008183">
    <property type="entry name" value="Aldose_1/G6P_1-epimerase"/>
</dbReference>
<reference evidence="10" key="1">
    <citation type="submission" date="2017-09" db="EMBL/GenBank/DDBJ databases">
        <authorList>
            <person name="Regsiter A."/>
            <person name="William W."/>
        </authorList>
    </citation>
    <scope>NUCLEOTIDE SEQUENCE [LARGE SCALE GENOMIC DNA]</scope>
    <source>
        <strain evidence="10">500-1</strain>
    </source>
</reference>
<evidence type="ECO:0000256" key="1">
    <source>
        <dbReference type="ARBA" id="ARBA00005028"/>
    </source>
</evidence>
<dbReference type="KEGG" id="pprf:DPRO_2752"/>
<dbReference type="NCBIfam" id="NF008277">
    <property type="entry name" value="PRK11055.1"/>
    <property type="match status" value="1"/>
</dbReference>
<dbReference type="GO" id="GO:0033499">
    <property type="term" value="P:galactose catabolic process via UDP-galactose, Leloir pathway"/>
    <property type="evidence" value="ECO:0007669"/>
    <property type="project" value="TreeGrafter"/>
</dbReference>
<feature type="active site" description="Proton acceptor" evidence="6">
    <location>
        <position position="316"/>
    </location>
</feature>
<gene>
    <name evidence="9" type="primary">Galm</name>
    <name evidence="9" type="ORF">DPRO_2752</name>
</gene>
<dbReference type="AlphaFoldDB" id="A0A2C8FCN3"/>
<evidence type="ECO:0000313" key="10">
    <source>
        <dbReference type="Proteomes" id="UP000219215"/>
    </source>
</evidence>
<comment type="similarity">
    <text evidence="2 5">Belongs to the aldose epimerase family.</text>
</comment>
<evidence type="ECO:0000256" key="7">
    <source>
        <dbReference type="PIRSR" id="PIRSR005096-2"/>
    </source>
</evidence>